<keyword evidence="3" id="KW-1185">Reference proteome</keyword>
<organism evidence="2 3">
    <name type="scientific">Athelia psychrophila</name>
    <dbReference type="NCBI Taxonomy" id="1759441"/>
    <lineage>
        <taxon>Eukaryota</taxon>
        <taxon>Fungi</taxon>
        <taxon>Dikarya</taxon>
        <taxon>Basidiomycota</taxon>
        <taxon>Agaricomycotina</taxon>
        <taxon>Agaricomycetes</taxon>
        <taxon>Agaricomycetidae</taxon>
        <taxon>Atheliales</taxon>
        <taxon>Atheliaceae</taxon>
        <taxon>Athelia</taxon>
    </lineage>
</organism>
<gene>
    <name evidence="2" type="ORF">FIBSPDRAFT_1048967</name>
</gene>
<reference evidence="2 3" key="1">
    <citation type="journal article" date="2016" name="Mol. Biol. Evol.">
        <title>Comparative Genomics of Early-Diverging Mushroom-Forming Fungi Provides Insights into the Origins of Lignocellulose Decay Capabilities.</title>
        <authorList>
            <person name="Nagy L.G."/>
            <person name="Riley R."/>
            <person name="Tritt A."/>
            <person name="Adam C."/>
            <person name="Daum C."/>
            <person name="Floudas D."/>
            <person name="Sun H."/>
            <person name="Yadav J.S."/>
            <person name="Pangilinan J."/>
            <person name="Larsson K.H."/>
            <person name="Matsuura K."/>
            <person name="Barry K."/>
            <person name="Labutti K."/>
            <person name="Kuo R."/>
            <person name="Ohm R.A."/>
            <person name="Bhattacharya S.S."/>
            <person name="Shirouzu T."/>
            <person name="Yoshinaga Y."/>
            <person name="Martin F.M."/>
            <person name="Grigoriev I.V."/>
            <person name="Hibbett D.S."/>
        </authorList>
    </citation>
    <scope>NUCLEOTIDE SEQUENCE [LARGE SCALE GENOMIC DNA]</scope>
    <source>
        <strain evidence="2 3">CBS 109695</strain>
    </source>
</reference>
<feature type="chain" id="PRO_5007871937" evidence="1">
    <location>
        <begin position="20"/>
        <end position="222"/>
    </location>
</feature>
<dbReference type="Proteomes" id="UP000076532">
    <property type="component" value="Unassembled WGS sequence"/>
</dbReference>
<dbReference type="OrthoDB" id="3325793at2759"/>
<dbReference type="AlphaFoldDB" id="A0A166D1L8"/>
<keyword evidence="1" id="KW-0732">Signal</keyword>
<sequence>MLALLEIFAALACAQTAYSRITAEANFPTSSNGSASFETGNSTAWASTNSSVSLTGGPAGWRIAGDTSSEVLYNFTESNNIASSNGDSDTYFDVVFTVNTTYGSTASSSLNLTATPQLVPVTQTLLIKNLYCSSPQNFTAHIALTNGTTIRKTWINHLHLTLPPGTANVTVNQIDLDNIANSEMVIHYGPGGLTASVPGGGGDAPSVQALSAATLKYCTDDD</sequence>
<name>A0A166D1L8_9AGAM</name>
<evidence type="ECO:0000256" key="1">
    <source>
        <dbReference type="SAM" id="SignalP"/>
    </source>
</evidence>
<protein>
    <submittedName>
        <fullName evidence="2">Uncharacterized protein</fullName>
    </submittedName>
</protein>
<dbReference type="EMBL" id="KV417621">
    <property type="protein sequence ID" value="KZP14207.1"/>
    <property type="molecule type" value="Genomic_DNA"/>
</dbReference>
<evidence type="ECO:0000313" key="2">
    <source>
        <dbReference type="EMBL" id="KZP14207.1"/>
    </source>
</evidence>
<feature type="signal peptide" evidence="1">
    <location>
        <begin position="1"/>
        <end position="19"/>
    </location>
</feature>
<proteinExistence type="predicted"/>
<accession>A0A166D1L8</accession>
<evidence type="ECO:0000313" key="3">
    <source>
        <dbReference type="Proteomes" id="UP000076532"/>
    </source>
</evidence>